<dbReference type="PIRSF" id="PIRSF007951">
    <property type="entry name" value="Hemolysin, aegerolysin type"/>
    <property type="match status" value="1"/>
</dbReference>
<accession>A0AAJ0B8X5</accession>
<dbReference type="Pfam" id="PF06355">
    <property type="entry name" value="Aegerolysin"/>
    <property type="match status" value="1"/>
</dbReference>
<gene>
    <name evidence="3" type="ORF">QBC47DRAFT_304192</name>
</gene>
<evidence type="ECO:0000313" key="4">
    <source>
        <dbReference type="Proteomes" id="UP001239445"/>
    </source>
</evidence>
<name>A0AAJ0B8X5_9PEZI</name>
<protein>
    <submittedName>
        <fullName evidence="3">Aegerolysin family</fullName>
    </submittedName>
</protein>
<keyword evidence="4" id="KW-1185">Reference proteome</keyword>
<dbReference type="EMBL" id="MU839838">
    <property type="protein sequence ID" value="KAK1752929.1"/>
    <property type="molecule type" value="Genomic_DNA"/>
</dbReference>
<sequence length="159" mass="17132">MVCISFSKFGLALAIALNMASAAHAAYAQWVHMSIKYSDAGDGSINVQNAHLDWGKFYEWDNKDHEISPTEVDSVVIGPGETGDVAACGRSDAASGTEGHVDLYYGNTKICELYWDCPWGSKKNTFSVKEVNEKWTVSATGASLNSGALGTVEVKVSRF</sequence>
<comment type="similarity">
    <text evidence="1">Belongs to the aegerolysin family.</text>
</comment>
<reference evidence="3" key="1">
    <citation type="submission" date="2023-06" db="EMBL/GenBank/DDBJ databases">
        <title>Genome-scale phylogeny and comparative genomics of the fungal order Sordariales.</title>
        <authorList>
            <consortium name="Lawrence Berkeley National Laboratory"/>
            <person name="Hensen N."/>
            <person name="Bonometti L."/>
            <person name="Westerberg I."/>
            <person name="Brannstrom I.O."/>
            <person name="Guillou S."/>
            <person name="Cros-Aarteil S."/>
            <person name="Calhoun S."/>
            <person name="Haridas S."/>
            <person name="Kuo A."/>
            <person name="Mondo S."/>
            <person name="Pangilinan J."/>
            <person name="Riley R."/>
            <person name="Labutti K."/>
            <person name="Andreopoulos B."/>
            <person name="Lipzen A."/>
            <person name="Chen C."/>
            <person name="Yanf M."/>
            <person name="Daum C."/>
            <person name="Ng V."/>
            <person name="Clum A."/>
            <person name="Steindorff A."/>
            <person name="Ohm R."/>
            <person name="Martin F."/>
            <person name="Silar P."/>
            <person name="Natvig D."/>
            <person name="Lalanne C."/>
            <person name="Gautier V."/>
            <person name="Ament-Velasquez S.L."/>
            <person name="Kruys A."/>
            <person name="Hutchinson M.I."/>
            <person name="Powell A.J."/>
            <person name="Barry K."/>
            <person name="Miller A.N."/>
            <person name="Grigoriev I.V."/>
            <person name="Debuchy R."/>
            <person name="Gladieux P."/>
            <person name="Thoren M.H."/>
            <person name="Johannesson H."/>
        </authorList>
    </citation>
    <scope>NUCLEOTIDE SEQUENCE</scope>
    <source>
        <strain evidence="3">PSN4</strain>
    </source>
</reference>
<organism evidence="3 4">
    <name type="scientific">Echria macrotheca</name>
    <dbReference type="NCBI Taxonomy" id="438768"/>
    <lineage>
        <taxon>Eukaryota</taxon>
        <taxon>Fungi</taxon>
        <taxon>Dikarya</taxon>
        <taxon>Ascomycota</taxon>
        <taxon>Pezizomycotina</taxon>
        <taxon>Sordariomycetes</taxon>
        <taxon>Sordariomycetidae</taxon>
        <taxon>Sordariales</taxon>
        <taxon>Schizotheciaceae</taxon>
        <taxon>Echria</taxon>
    </lineage>
</organism>
<proteinExistence type="inferred from homology"/>
<feature type="chain" id="PRO_5042528079" evidence="2">
    <location>
        <begin position="26"/>
        <end position="159"/>
    </location>
</feature>
<dbReference type="AlphaFoldDB" id="A0AAJ0B8X5"/>
<dbReference type="InterPro" id="IPR009413">
    <property type="entry name" value="Aegerolysin-typ"/>
</dbReference>
<dbReference type="GO" id="GO:0019836">
    <property type="term" value="P:symbiont-mediated hemolysis of host erythrocyte"/>
    <property type="evidence" value="ECO:0007669"/>
    <property type="project" value="InterPro"/>
</dbReference>
<keyword evidence="2" id="KW-0732">Signal</keyword>
<dbReference type="Gene3D" id="2.60.270.50">
    <property type="match status" value="1"/>
</dbReference>
<evidence type="ECO:0000256" key="2">
    <source>
        <dbReference type="SAM" id="SignalP"/>
    </source>
</evidence>
<comment type="caution">
    <text evidence="3">The sequence shown here is derived from an EMBL/GenBank/DDBJ whole genome shotgun (WGS) entry which is preliminary data.</text>
</comment>
<feature type="signal peptide" evidence="2">
    <location>
        <begin position="1"/>
        <end position="25"/>
    </location>
</feature>
<evidence type="ECO:0000256" key="1">
    <source>
        <dbReference type="ARBA" id="ARBA00010795"/>
    </source>
</evidence>
<dbReference type="Proteomes" id="UP001239445">
    <property type="component" value="Unassembled WGS sequence"/>
</dbReference>
<evidence type="ECO:0000313" key="3">
    <source>
        <dbReference type="EMBL" id="KAK1752929.1"/>
    </source>
</evidence>